<protein>
    <recommendedName>
        <fullName evidence="1">Phytase-like domain-containing protein</fullName>
    </recommendedName>
</protein>
<dbReference type="AlphaFoldDB" id="I3CGE3"/>
<sequence length="356" mass="39793">MSGYSYHHFLSIALYKKLIFKSGFYLGWGLLLIAPLACSANPSQPYSLSHRYGVNDDYMQIRLQGTVLIPTQDIEGLTLGGLSGIAWDEDERRLYAVSDTGRLFHFRVTFNVSHQLQSVIPIASYLLKNQQGISLNTIRRQRDAEGLSLLKGNNGIQGDSELIIAFERNPRIERYRPTGEWLGAYVLPISLRKVDSYASFNEALESVASHPTLGILTVPELPLKQETAQIIQIFNLKGQSWTLPAYSAPNSAVTDLAVMADGSLLLLERAFTSIFSPLIISLRQVYLCNPKTGKNSTQVQQIAVFDSSKGWSIDNFEGLAHHQGAFFFMISDDNYRMLQSTLLTYFEVRANPLSCP</sequence>
<evidence type="ECO:0000259" key="1">
    <source>
        <dbReference type="Pfam" id="PF13449"/>
    </source>
</evidence>
<dbReference type="STRING" id="395493.BegalDRAFT_1812"/>
<reference evidence="2 3" key="1">
    <citation type="submission" date="2011-11" db="EMBL/GenBank/DDBJ databases">
        <title>Improved High-Quality Draft sequence of Beggiatoa alba B18lD.</title>
        <authorList>
            <consortium name="US DOE Joint Genome Institute"/>
            <person name="Lucas S."/>
            <person name="Han J."/>
            <person name="Lapidus A."/>
            <person name="Cheng J.-F."/>
            <person name="Goodwin L."/>
            <person name="Pitluck S."/>
            <person name="Peters L."/>
            <person name="Mikhailova N."/>
            <person name="Held B."/>
            <person name="Detter J.C."/>
            <person name="Han C."/>
            <person name="Tapia R."/>
            <person name="Land M."/>
            <person name="Hauser L."/>
            <person name="Kyrpides N."/>
            <person name="Ivanova N."/>
            <person name="Pagani I."/>
            <person name="Samuel K."/>
            <person name="Teske A."/>
            <person name="Mueller J."/>
            <person name="Woyke T."/>
        </authorList>
    </citation>
    <scope>NUCLEOTIDE SEQUENCE [LARGE SCALE GENOMIC DNA]</scope>
    <source>
        <strain evidence="2 3">B18LD</strain>
    </source>
</reference>
<gene>
    <name evidence="2" type="ORF">BegalDRAFT_1812</name>
</gene>
<dbReference type="EMBL" id="JH600070">
    <property type="protein sequence ID" value="EIJ42686.1"/>
    <property type="molecule type" value="Genomic_DNA"/>
</dbReference>
<dbReference type="SUPFAM" id="SSF50956">
    <property type="entry name" value="Thermostable phytase (3-phytase)"/>
    <property type="match status" value="1"/>
</dbReference>
<evidence type="ECO:0000313" key="2">
    <source>
        <dbReference type="EMBL" id="EIJ42686.1"/>
    </source>
</evidence>
<dbReference type="Pfam" id="PF13449">
    <property type="entry name" value="Phytase-like"/>
    <property type="match status" value="1"/>
</dbReference>
<organism evidence="2 3">
    <name type="scientific">Beggiatoa alba B18LD</name>
    <dbReference type="NCBI Taxonomy" id="395493"/>
    <lineage>
        <taxon>Bacteria</taxon>
        <taxon>Pseudomonadati</taxon>
        <taxon>Pseudomonadota</taxon>
        <taxon>Gammaproteobacteria</taxon>
        <taxon>Thiotrichales</taxon>
        <taxon>Thiotrichaceae</taxon>
        <taxon>Beggiatoa</taxon>
    </lineage>
</organism>
<dbReference type="eggNOG" id="COG4246">
    <property type="taxonomic scope" value="Bacteria"/>
</dbReference>
<dbReference type="Proteomes" id="UP000005744">
    <property type="component" value="Unassembled WGS sequence"/>
</dbReference>
<dbReference type="InterPro" id="IPR027372">
    <property type="entry name" value="Phytase-like_dom"/>
</dbReference>
<keyword evidence="3" id="KW-1185">Reference proteome</keyword>
<dbReference type="RefSeq" id="WP_002685844.1">
    <property type="nucleotide sequence ID" value="NZ_JH600070.1"/>
</dbReference>
<name>I3CGE3_9GAMM</name>
<accession>I3CGE3</accession>
<evidence type="ECO:0000313" key="3">
    <source>
        <dbReference type="Proteomes" id="UP000005744"/>
    </source>
</evidence>
<dbReference type="SUPFAM" id="SSF82171">
    <property type="entry name" value="DPP6 N-terminal domain-like"/>
    <property type="match status" value="1"/>
</dbReference>
<proteinExistence type="predicted"/>
<feature type="domain" description="Phytase-like" evidence="1">
    <location>
        <begin position="79"/>
        <end position="335"/>
    </location>
</feature>
<dbReference type="HOGENOM" id="CLU_069146_0_0_6"/>